<reference evidence="1 2" key="1">
    <citation type="journal article" date="2014" name="Genome Announc.">
        <title>Draft Genome Sequences of Two Vibrionaceae Species, Vibrio ponticus C121 and Photobacterium aphoticum C119, Isolated as Coral Reef Microbiota.</title>
        <authorList>
            <person name="Al-saari N."/>
            <person name="Meirelles P.M."/>
            <person name="Mino S."/>
            <person name="Suda W."/>
            <person name="Oshima K."/>
            <person name="Hattori M."/>
            <person name="Ohkuma M."/>
            <person name="Thompson F.L."/>
            <person name="Gomez-Gil B."/>
            <person name="Sawabe T."/>
            <person name="Sawabe T."/>
        </authorList>
    </citation>
    <scope>NUCLEOTIDE SEQUENCE [LARGE SCALE GENOMIC DNA]</scope>
    <source>
        <strain evidence="1 2">JCM 19237</strain>
    </source>
</reference>
<gene>
    <name evidence="1" type="ORF">JCM19237_820</name>
</gene>
<dbReference type="AlphaFoldDB" id="A0A090RJA4"/>
<dbReference type="EMBL" id="BBMN01000018">
    <property type="protein sequence ID" value="GAL07582.1"/>
    <property type="molecule type" value="Genomic_DNA"/>
</dbReference>
<name>A0A090RJA4_9GAMM</name>
<organism evidence="1 2">
    <name type="scientific">Photobacterium aphoticum</name>
    <dbReference type="NCBI Taxonomy" id="754436"/>
    <lineage>
        <taxon>Bacteria</taxon>
        <taxon>Pseudomonadati</taxon>
        <taxon>Pseudomonadota</taxon>
        <taxon>Gammaproteobacteria</taxon>
        <taxon>Vibrionales</taxon>
        <taxon>Vibrionaceae</taxon>
        <taxon>Photobacterium</taxon>
    </lineage>
</organism>
<sequence length="43" mass="4764">MMQDDIILSVRDLETEFTTDDGVVKILHGVSFDVRKGRTLVGG</sequence>
<accession>A0A090RJA4</accession>
<dbReference type="STRING" id="754436.JCM19237_820"/>
<dbReference type="Proteomes" id="UP000029227">
    <property type="component" value="Unassembled WGS sequence"/>
</dbReference>
<protein>
    <submittedName>
        <fullName evidence="1">ABC-type dipeptide/oligopeptide/nickel transport system</fullName>
    </submittedName>
</protein>
<evidence type="ECO:0000313" key="1">
    <source>
        <dbReference type="EMBL" id="GAL07582.1"/>
    </source>
</evidence>
<comment type="caution">
    <text evidence="1">The sequence shown here is derived from an EMBL/GenBank/DDBJ whole genome shotgun (WGS) entry which is preliminary data.</text>
</comment>
<proteinExistence type="predicted"/>
<evidence type="ECO:0000313" key="2">
    <source>
        <dbReference type="Proteomes" id="UP000029227"/>
    </source>
</evidence>